<organism evidence="2 3">
    <name type="scientific">Desulfamplus magnetovallimortis</name>
    <dbReference type="NCBI Taxonomy" id="1246637"/>
    <lineage>
        <taxon>Bacteria</taxon>
        <taxon>Pseudomonadati</taxon>
        <taxon>Thermodesulfobacteriota</taxon>
        <taxon>Desulfobacteria</taxon>
        <taxon>Desulfobacterales</taxon>
        <taxon>Desulfobacteraceae</taxon>
        <taxon>Desulfamplus</taxon>
    </lineage>
</organism>
<gene>
    <name evidence="2" type="ORF">MTBBW1_1870006</name>
</gene>
<sequence>MTLYDTKKFRWSAFAALLVFSVLLGYRVIFFNGTFRGITSPDAWQAKPLEAGESWMNVFQNGRKIGFTRRILETIGEEYRIQEETVMNINTMGMTQEIRVKSVSTTGMDFAFKSFDFEIASGSFDFSLKGEIKNNVLYLSDGSTKIPLENRPYLASGITQAVVASGLEEGQEMIIFVFDPSTLGQAPAEIKVLGEENIIHDGNEVKTRKILLRFRGSKQFAWLDEAGNVIKEQGMLGITLVKTDREGALDGLPLESSEDLTRLASVASNKTFENPEKLDQLKVKIRNIDDLIEGGVFSLNQGRQKWENGTLTITKEFIINDQFSEKAFSEAVQGIDPMFRDADTFIQSDHPKIKNIAERIVKQSDPPLEKVKKFVAWIQQNIKRQPVLSMPNALSTLENRMGDCNEHAALFAAFCRAAGIPAKIEAGLVYLNGRFYYHAWNLVFVEQWITVDSLFNQIPADVTHITFSSGSQDLQLDLLGMMGKVELEIID</sequence>
<accession>A0A1W1HAU8</accession>
<dbReference type="PANTHER" id="PTHR33490">
    <property type="entry name" value="BLR5614 PROTEIN-RELATED"/>
    <property type="match status" value="1"/>
</dbReference>
<dbReference type="SUPFAM" id="SSF54001">
    <property type="entry name" value="Cysteine proteinases"/>
    <property type="match status" value="1"/>
</dbReference>
<dbReference type="STRING" id="1246637.MTBBW1_1870006"/>
<dbReference type="RefSeq" id="WP_080806607.1">
    <property type="nucleotide sequence ID" value="NZ_LT828554.1"/>
</dbReference>
<dbReference type="Gene3D" id="3.10.620.30">
    <property type="match status" value="1"/>
</dbReference>
<dbReference type="Proteomes" id="UP000191931">
    <property type="component" value="Unassembled WGS sequence"/>
</dbReference>
<dbReference type="AlphaFoldDB" id="A0A1W1HAU8"/>
<proteinExistence type="predicted"/>
<evidence type="ECO:0000313" key="2">
    <source>
        <dbReference type="EMBL" id="SLM29563.1"/>
    </source>
</evidence>
<feature type="domain" description="Transglutaminase-like" evidence="1">
    <location>
        <begin position="396"/>
        <end position="455"/>
    </location>
</feature>
<protein>
    <recommendedName>
        <fullName evidence="1">Transglutaminase-like domain-containing protein</fullName>
    </recommendedName>
</protein>
<dbReference type="SMART" id="SM00460">
    <property type="entry name" value="TGc"/>
    <property type="match status" value="1"/>
</dbReference>
<evidence type="ECO:0000313" key="3">
    <source>
        <dbReference type="Proteomes" id="UP000191931"/>
    </source>
</evidence>
<dbReference type="InterPro" id="IPR002931">
    <property type="entry name" value="Transglutaminase-like"/>
</dbReference>
<reference evidence="2 3" key="1">
    <citation type="submission" date="2017-03" db="EMBL/GenBank/DDBJ databases">
        <authorList>
            <person name="Afonso C.L."/>
            <person name="Miller P.J."/>
            <person name="Scott M.A."/>
            <person name="Spackman E."/>
            <person name="Goraichik I."/>
            <person name="Dimitrov K.M."/>
            <person name="Suarez D.L."/>
            <person name="Swayne D.E."/>
        </authorList>
    </citation>
    <scope>NUCLEOTIDE SEQUENCE [LARGE SCALE GENOMIC DNA]</scope>
    <source>
        <strain evidence="2">PRJEB14757</strain>
    </source>
</reference>
<keyword evidence="3" id="KW-1185">Reference proteome</keyword>
<dbReference type="Pfam" id="PF01841">
    <property type="entry name" value="Transglut_core"/>
    <property type="match status" value="1"/>
</dbReference>
<dbReference type="EMBL" id="FWEV01000098">
    <property type="protein sequence ID" value="SLM29563.1"/>
    <property type="molecule type" value="Genomic_DNA"/>
</dbReference>
<name>A0A1W1HAU8_9BACT</name>
<dbReference type="OrthoDB" id="9790856at2"/>
<dbReference type="InterPro" id="IPR038765">
    <property type="entry name" value="Papain-like_cys_pep_sf"/>
</dbReference>
<dbReference type="PANTHER" id="PTHR33490:SF3">
    <property type="entry name" value="CONSERVED INTEGRAL MEMBRANE PROTEIN"/>
    <property type="match status" value="1"/>
</dbReference>
<evidence type="ECO:0000259" key="1">
    <source>
        <dbReference type="SMART" id="SM00460"/>
    </source>
</evidence>